<dbReference type="PROSITE" id="PS50228">
    <property type="entry name" value="SUEL_LECTIN"/>
    <property type="match status" value="1"/>
</dbReference>
<dbReference type="InParanoid" id="A0A7M7NEY7"/>
<dbReference type="RefSeq" id="XP_030835662.1">
    <property type="nucleotide sequence ID" value="XM_030979802.1"/>
</dbReference>
<dbReference type="CDD" id="cd22823">
    <property type="entry name" value="Gal_Rha_Lectin"/>
    <property type="match status" value="3"/>
</dbReference>
<sequence>MKGGIVIILASVLALIGLTLPEVNSQETVTMPPICQGTFGTIDCGMNNVVIESAFYGRNGNIICPSGQANTASSCFEDVTDIQQEQRCRNRTTCFLHARPSYNGLACASHPQAYLEVTYSCAIPTTTQMTTAPTTEMITAPPPQNELVCKGVRSYIKCDEGLIHIVSAIWGRTDADPTCGETSDVTDCELDVIDYLTPLCENMESCDFKPKGSLFGGGSENPCDGVKKYLNFTYTCEEPTTMQPTTTTMQPTTIATEPAVPLPATIMTPVCQGTFGTIDCGLNNVVICSAYYGRNNNIICPSGQANTASSCFEDVTDILQNQRCKDRTKCYPYAVGAYNGNKCASNPQAYLEVTYACAPEGCTEPETLP</sequence>
<dbReference type="KEGG" id="spu:105442458"/>
<organism evidence="3 4">
    <name type="scientific">Strongylocentrotus purpuratus</name>
    <name type="common">Purple sea urchin</name>
    <dbReference type="NCBI Taxonomy" id="7668"/>
    <lineage>
        <taxon>Eukaryota</taxon>
        <taxon>Metazoa</taxon>
        <taxon>Echinodermata</taxon>
        <taxon>Eleutherozoa</taxon>
        <taxon>Echinozoa</taxon>
        <taxon>Echinoidea</taxon>
        <taxon>Euechinoidea</taxon>
        <taxon>Echinacea</taxon>
        <taxon>Camarodonta</taxon>
        <taxon>Echinidea</taxon>
        <taxon>Strongylocentrotidae</taxon>
        <taxon>Strongylocentrotus</taxon>
    </lineage>
</organism>
<dbReference type="InterPro" id="IPR000922">
    <property type="entry name" value="Lectin_gal-bd_dom"/>
</dbReference>
<dbReference type="GeneID" id="105442458"/>
<feature type="signal peptide" evidence="1">
    <location>
        <begin position="1"/>
        <end position="25"/>
    </location>
</feature>
<evidence type="ECO:0000259" key="2">
    <source>
        <dbReference type="PROSITE" id="PS50228"/>
    </source>
</evidence>
<accession>A0A7M7NEY7</accession>
<evidence type="ECO:0000256" key="1">
    <source>
        <dbReference type="SAM" id="SignalP"/>
    </source>
</evidence>
<keyword evidence="1" id="KW-0732">Signal</keyword>
<feature type="domain" description="SUEL-type lectin" evidence="2">
    <location>
        <begin position="148"/>
        <end position="237"/>
    </location>
</feature>
<dbReference type="GO" id="GO:0030246">
    <property type="term" value="F:carbohydrate binding"/>
    <property type="evidence" value="ECO:0007669"/>
    <property type="project" value="InterPro"/>
</dbReference>
<dbReference type="Pfam" id="PF02140">
    <property type="entry name" value="SUEL_Lectin"/>
    <property type="match status" value="2"/>
</dbReference>
<protein>
    <recommendedName>
        <fullName evidence="2">SUEL-type lectin domain-containing protein</fullName>
    </recommendedName>
</protein>
<reference evidence="4" key="1">
    <citation type="submission" date="2015-02" db="EMBL/GenBank/DDBJ databases">
        <title>Genome sequencing for Strongylocentrotus purpuratus.</title>
        <authorList>
            <person name="Murali S."/>
            <person name="Liu Y."/>
            <person name="Vee V."/>
            <person name="English A."/>
            <person name="Wang M."/>
            <person name="Skinner E."/>
            <person name="Han Y."/>
            <person name="Muzny D.M."/>
            <person name="Worley K.C."/>
            <person name="Gibbs R.A."/>
        </authorList>
    </citation>
    <scope>NUCLEOTIDE SEQUENCE</scope>
</reference>
<dbReference type="InterPro" id="IPR043159">
    <property type="entry name" value="Lectin_gal-bd_sf"/>
</dbReference>
<feature type="chain" id="PRO_5029697726" description="SUEL-type lectin domain-containing protein" evidence="1">
    <location>
        <begin position="26"/>
        <end position="369"/>
    </location>
</feature>
<keyword evidence="4" id="KW-1185">Reference proteome</keyword>
<dbReference type="PANTHER" id="PTHR46780">
    <property type="entry name" value="PROTEIN EVA-1"/>
    <property type="match status" value="1"/>
</dbReference>
<dbReference type="AlphaFoldDB" id="A0A7M7NEY7"/>
<dbReference type="Proteomes" id="UP000007110">
    <property type="component" value="Unassembled WGS sequence"/>
</dbReference>
<dbReference type="EnsemblMetazoa" id="XM_030979802">
    <property type="protein sequence ID" value="XP_030835662"/>
    <property type="gene ID" value="LOC105442458"/>
</dbReference>
<evidence type="ECO:0000313" key="3">
    <source>
        <dbReference type="EnsemblMetazoa" id="XP_030835662"/>
    </source>
</evidence>
<reference evidence="3" key="2">
    <citation type="submission" date="2021-01" db="UniProtKB">
        <authorList>
            <consortium name="EnsemblMetazoa"/>
        </authorList>
    </citation>
    <scope>IDENTIFICATION</scope>
</reference>
<name>A0A7M7NEY7_STRPU</name>
<dbReference type="Gene3D" id="2.60.120.740">
    <property type="match status" value="3"/>
</dbReference>
<evidence type="ECO:0000313" key="4">
    <source>
        <dbReference type="Proteomes" id="UP000007110"/>
    </source>
</evidence>
<proteinExistence type="predicted"/>